<evidence type="ECO:0000313" key="1">
    <source>
        <dbReference type="EMBL" id="MFC3759844.1"/>
    </source>
</evidence>
<evidence type="ECO:0008006" key="3">
    <source>
        <dbReference type="Google" id="ProtNLM"/>
    </source>
</evidence>
<dbReference type="EMBL" id="JBHRZH010000004">
    <property type="protein sequence ID" value="MFC3759844.1"/>
    <property type="molecule type" value="Genomic_DNA"/>
</dbReference>
<comment type="caution">
    <text evidence="1">The sequence shown here is derived from an EMBL/GenBank/DDBJ whole genome shotgun (WGS) entry which is preliminary data.</text>
</comment>
<dbReference type="Proteomes" id="UP001595699">
    <property type="component" value="Unassembled WGS sequence"/>
</dbReference>
<organism evidence="1 2">
    <name type="scientific">Tenggerimyces flavus</name>
    <dbReference type="NCBI Taxonomy" id="1708749"/>
    <lineage>
        <taxon>Bacteria</taxon>
        <taxon>Bacillati</taxon>
        <taxon>Actinomycetota</taxon>
        <taxon>Actinomycetes</taxon>
        <taxon>Propionibacteriales</taxon>
        <taxon>Nocardioidaceae</taxon>
        <taxon>Tenggerimyces</taxon>
    </lineage>
</organism>
<evidence type="ECO:0000313" key="2">
    <source>
        <dbReference type="Proteomes" id="UP001595699"/>
    </source>
</evidence>
<proteinExistence type="predicted"/>
<keyword evidence="2" id="KW-1185">Reference proteome</keyword>
<accession>A0ABV7Y4Z9</accession>
<dbReference type="RefSeq" id="WP_205120318.1">
    <property type="nucleotide sequence ID" value="NZ_JAFBCM010000001.1"/>
</dbReference>
<name>A0ABV7Y4Z9_9ACTN</name>
<gene>
    <name evidence="1" type="ORF">ACFOUW_03275</name>
</gene>
<reference evidence="2" key="1">
    <citation type="journal article" date="2019" name="Int. J. Syst. Evol. Microbiol.">
        <title>The Global Catalogue of Microorganisms (GCM) 10K type strain sequencing project: providing services to taxonomists for standard genome sequencing and annotation.</title>
        <authorList>
            <consortium name="The Broad Institute Genomics Platform"/>
            <consortium name="The Broad Institute Genome Sequencing Center for Infectious Disease"/>
            <person name="Wu L."/>
            <person name="Ma J."/>
        </authorList>
    </citation>
    <scope>NUCLEOTIDE SEQUENCE [LARGE SCALE GENOMIC DNA]</scope>
    <source>
        <strain evidence="2">CGMCC 4.7241</strain>
    </source>
</reference>
<protein>
    <recommendedName>
        <fullName evidence="3">YCII-related domain-containing protein</fullName>
    </recommendedName>
</protein>
<sequence length="99" mass="10989">MPVYSLWVNGSGSEREPLTEAELDVLRARVATELVSRAGSPASVIKGQLNVPQDRAKGPLGGVYFLDALDDETANEWGWQLEELVGLPVHVMLYRETWH</sequence>